<organism evidence="2 3">
    <name type="scientific">Coccidioides posadasii RMSCC 3488</name>
    <dbReference type="NCBI Taxonomy" id="454284"/>
    <lineage>
        <taxon>Eukaryota</taxon>
        <taxon>Fungi</taxon>
        <taxon>Dikarya</taxon>
        <taxon>Ascomycota</taxon>
        <taxon>Pezizomycotina</taxon>
        <taxon>Eurotiomycetes</taxon>
        <taxon>Eurotiomycetidae</taxon>
        <taxon>Onygenales</taxon>
        <taxon>Onygenaceae</taxon>
        <taxon>Coccidioides</taxon>
    </lineage>
</organism>
<sequence length="255" mass="28337">MLGLGAYGSSSEDEGNVPQPSHKSKQHENEHSRQIKDQENERIRPSSIQSTEDVSGPLMGPFQPSEQLNSTEEASSLSHQPVTLAAQRSLMRDMTLPPYPNLDIPPSPPGSPPPASSQKFTHFLSLKKQDIHFNEKLASSSSLKNPSLFSSLRQHAGLEEMSQYGTSLDHSIWDVTCLPHWGYKEELQRAQQEIRSKITEKKGLTPRASVDFVGASKEMNRHDNPAGRTVKTSAVERLMTDLDKEKSDVLGQGRR</sequence>
<reference evidence="3" key="3">
    <citation type="journal article" date="2010" name="Genome Res.">
        <title>Population genomic sequencing of Coccidioides fungi reveals recent hybridization and transposon control.</title>
        <authorList>
            <person name="Neafsey D.E."/>
            <person name="Barker B.M."/>
            <person name="Sharpton T.J."/>
            <person name="Stajich J.E."/>
            <person name="Park D.J."/>
            <person name="Whiston E."/>
            <person name="Hung C.-Y."/>
            <person name="McMahan C."/>
            <person name="White J."/>
            <person name="Sykes S."/>
            <person name="Heiman D."/>
            <person name="Young S."/>
            <person name="Zeng Q."/>
            <person name="Abouelleil A."/>
            <person name="Aftuck L."/>
            <person name="Bessette D."/>
            <person name="Brown A."/>
            <person name="FitzGerald M."/>
            <person name="Lui A."/>
            <person name="Macdonald J.P."/>
            <person name="Priest M."/>
            <person name="Orbach M.J."/>
            <person name="Galgiani J.N."/>
            <person name="Kirkland T.N."/>
            <person name="Cole G.T."/>
            <person name="Birren B.W."/>
            <person name="Henn M.R."/>
            <person name="Taylor J.W."/>
            <person name="Rounsley S.D."/>
        </authorList>
    </citation>
    <scope>NUCLEOTIDE SEQUENCE [LARGE SCALE GENOMIC DNA]</scope>
    <source>
        <strain evidence="3">RMSCC 3488</strain>
    </source>
</reference>
<feature type="region of interest" description="Disordered" evidence="1">
    <location>
        <begin position="215"/>
        <end position="255"/>
    </location>
</feature>
<reference evidence="2 3" key="1">
    <citation type="submission" date="2007-06" db="EMBL/GenBank/DDBJ databases">
        <title>The Genome Sequence of Coccidioides posadasii RMSCC_3488.</title>
        <authorList>
            <consortium name="Coccidioides Genome Resources Consortium"/>
            <consortium name="The Broad Institute Genome Sequencing Platform"/>
            <person name="Henn M.R."/>
            <person name="Sykes S."/>
            <person name="Young S."/>
            <person name="Jaffe D."/>
            <person name="Berlin A."/>
            <person name="Alvarez P."/>
            <person name="Butler J."/>
            <person name="Gnerre S."/>
            <person name="Grabherr M."/>
            <person name="Mauceli E."/>
            <person name="Brockman W."/>
            <person name="Kodira C."/>
            <person name="Alvarado L."/>
            <person name="Zeng Q."/>
            <person name="Crawford M."/>
            <person name="Antoine C."/>
            <person name="Devon K."/>
            <person name="Galgiani J."/>
            <person name="Orsborn K."/>
            <person name="Lewis M.L."/>
            <person name="Nusbaum C."/>
            <person name="Galagan J."/>
            <person name="Birren B."/>
        </authorList>
    </citation>
    <scope>NUCLEOTIDE SEQUENCE [LARGE SCALE GENOMIC DNA]</scope>
    <source>
        <strain evidence="2 3">RMSCC 3488</strain>
    </source>
</reference>
<feature type="region of interest" description="Disordered" evidence="1">
    <location>
        <begin position="1"/>
        <end position="122"/>
    </location>
</feature>
<feature type="compositionally biased region" description="Pro residues" evidence="1">
    <location>
        <begin position="97"/>
        <end position="115"/>
    </location>
</feature>
<name>A0A0J6I9M5_COCPO</name>
<evidence type="ECO:0000256" key="1">
    <source>
        <dbReference type="SAM" id="MobiDB-lite"/>
    </source>
</evidence>
<dbReference type="Pfam" id="PF07818">
    <property type="entry name" value="HCNGP"/>
    <property type="match status" value="1"/>
</dbReference>
<proteinExistence type="predicted"/>
<feature type="compositionally biased region" description="Basic and acidic residues" evidence="1">
    <location>
        <begin position="238"/>
        <end position="248"/>
    </location>
</feature>
<accession>A0A0J6I9M5</accession>
<evidence type="ECO:0000313" key="3">
    <source>
        <dbReference type="Proteomes" id="UP000054567"/>
    </source>
</evidence>
<dbReference type="InterPro" id="IPR012479">
    <property type="entry name" value="SAP30BP"/>
</dbReference>
<dbReference type="EMBL" id="DS268110">
    <property type="protein sequence ID" value="KMM68302.1"/>
    <property type="molecule type" value="Genomic_DNA"/>
</dbReference>
<feature type="compositionally biased region" description="Polar residues" evidence="1">
    <location>
        <begin position="64"/>
        <end position="81"/>
    </location>
</feature>
<protein>
    <submittedName>
        <fullName evidence="2">Uncharacterized protein</fullName>
    </submittedName>
</protein>
<dbReference type="VEuPathDB" id="FungiDB:CPAG_04632"/>
<reference evidence="3" key="2">
    <citation type="journal article" date="2009" name="Genome Res.">
        <title>Comparative genomic analyses of the human fungal pathogens Coccidioides and their relatives.</title>
        <authorList>
            <person name="Sharpton T.J."/>
            <person name="Stajich J.E."/>
            <person name="Rounsley S.D."/>
            <person name="Gardner M.J."/>
            <person name="Wortman J.R."/>
            <person name="Jordar V.S."/>
            <person name="Maiti R."/>
            <person name="Kodira C.D."/>
            <person name="Neafsey D.E."/>
            <person name="Zeng Q."/>
            <person name="Hung C.-Y."/>
            <person name="McMahan C."/>
            <person name="Muszewska A."/>
            <person name="Grynberg M."/>
            <person name="Mandel M.A."/>
            <person name="Kellner E.M."/>
            <person name="Barker B.M."/>
            <person name="Galgiani J.N."/>
            <person name="Orbach M.J."/>
            <person name="Kirkland T.N."/>
            <person name="Cole G.T."/>
            <person name="Henn M.R."/>
            <person name="Birren B.W."/>
            <person name="Taylor J.W."/>
        </authorList>
    </citation>
    <scope>NUCLEOTIDE SEQUENCE [LARGE SCALE GENOMIC DNA]</scope>
    <source>
        <strain evidence="3">RMSCC 3488</strain>
    </source>
</reference>
<evidence type="ECO:0000313" key="2">
    <source>
        <dbReference type="EMBL" id="KMM68302.1"/>
    </source>
</evidence>
<dbReference type="GO" id="GO:0006355">
    <property type="term" value="P:regulation of DNA-templated transcription"/>
    <property type="evidence" value="ECO:0007669"/>
    <property type="project" value="InterPro"/>
</dbReference>
<dbReference type="OrthoDB" id="1714508at2759"/>
<dbReference type="Proteomes" id="UP000054567">
    <property type="component" value="Unassembled WGS sequence"/>
</dbReference>
<dbReference type="PANTHER" id="PTHR13464:SF0">
    <property type="entry name" value="SAP30-BINDING PROTEIN"/>
    <property type="match status" value="1"/>
</dbReference>
<feature type="compositionally biased region" description="Basic and acidic residues" evidence="1">
    <location>
        <begin position="26"/>
        <end position="44"/>
    </location>
</feature>
<dbReference type="PANTHER" id="PTHR13464">
    <property type="entry name" value="TRANSCRIPTIONAL REGULATOR PROTEIN HCNGP"/>
    <property type="match status" value="1"/>
</dbReference>
<dbReference type="AlphaFoldDB" id="A0A0J6I9M5"/>
<dbReference type="GO" id="GO:0005634">
    <property type="term" value="C:nucleus"/>
    <property type="evidence" value="ECO:0007669"/>
    <property type="project" value="TreeGrafter"/>
</dbReference>
<gene>
    <name evidence="2" type="ORF">CPAG_04632</name>
</gene>